<feature type="chain" id="PRO_5005570355" evidence="9">
    <location>
        <begin position="26"/>
        <end position="1703"/>
    </location>
</feature>
<dbReference type="PANTHER" id="PTHR43806:SF11">
    <property type="entry name" value="CEREVISIN-RELATED"/>
    <property type="match status" value="1"/>
</dbReference>
<dbReference type="Pfam" id="PF04151">
    <property type="entry name" value="PPC"/>
    <property type="match status" value="1"/>
</dbReference>
<reference evidence="12" key="1">
    <citation type="submission" date="2015-08" db="EMBL/GenBank/DDBJ databases">
        <title>Genome sequence of the strict anaerobe Clostridium homopropionicum LuHBu1 (DSM 5847T).</title>
        <authorList>
            <person name="Poehlein A."/>
            <person name="Beck M."/>
            <person name="Schiel-Bengelsdorf B."/>
            <person name="Bengelsdorf F.R."/>
            <person name="Daniel R."/>
            <person name="Duerre P."/>
        </authorList>
    </citation>
    <scope>NUCLEOTIDE SEQUENCE [LARGE SCALE GENOMIC DNA]</scope>
    <source>
        <strain evidence="12">DSM 5847</strain>
    </source>
</reference>
<dbReference type="GO" id="GO:0004252">
    <property type="term" value="F:serine-type endopeptidase activity"/>
    <property type="evidence" value="ECO:0007669"/>
    <property type="project" value="UniProtKB-UniRule"/>
</dbReference>
<protein>
    <submittedName>
        <fullName evidence="11">Thermophilic serine proteinase</fullName>
        <ecNumber evidence="11">3.4.21.-</ecNumber>
    </submittedName>
</protein>
<keyword evidence="9" id="KW-0732">Signal</keyword>
<evidence type="ECO:0000256" key="8">
    <source>
        <dbReference type="SAM" id="MobiDB-lite"/>
    </source>
</evidence>
<dbReference type="InterPro" id="IPR054399">
    <property type="entry name" value="Fervidolysin-like_N_prodom"/>
</dbReference>
<dbReference type="Gene3D" id="2.60.120.380">
    <property type="match status" value="1"/>
</dbReference>
<dbReference type="InterPro" id="IPR036852">
    <property type="entry name" value="Peptidase_S8/S53_dom_sf"/>
</dbReference>
<dbReference type="InterPro" id="IPR022398">
    <property type="entry name" value="Peptidase_S8_His-AS"/>
</dbReference>
<dbReference type="InterPro" id="IPR003961">
    <property type="entry name" value="FN3_dom"/>
</dbReference>
<dbReference type="EC" id="3.4.21.-" evidence="11"/>
<dbReference type="Gene3D" id="2.60.120.260">
    <property type="entry name" value="Galactose-binding domain-like"/>
    <property type="match status" value="4"/>
</dbReference>
<dbReference type="CDD" id="cd00063">
    <property type="entry name" value="FN3"/>
    <property type="match status" value="1"/>
</dbReference>
<keyword evidence="3 6" id="KW-0378">Hydrolase</keyword>
<feature type="active site" description="Charge relay system" evidence="5 6">
    <location>
        <position position="316"/>
    </location>
</feature>
<feature type="active site" description="Charge relay system" evidence="5 6">
    <location>
        <position position="700"/>
    </location>
</feature>
<comment type="caution">
    <text evidence="11">The sequence shown here is derived from an EMBL/GenBank/DDBJ whole genome shotgun (WGS) entry which is preliminary data.</text>
</comment>
<dbReference type="Proteomes" id="UP000037043">
    <property type="component" value="Unassembled WGS sequence"/>
</dbReference>
<dbReference type="InterPro" id="IPR036116">
    <property type="entry name" value="FN3_sf"/>
</dbReference>
<dbReference type="InterPro" id="IPR007280">
    <property type="entry name" value="Peptidase_C_arc/bac"/>
</dbReference>
<dbReference type="InterPro" id="IPR000209">
    <property type="entry name" value="Peptidase_S8/S53_dom"/>
</dbReference>
<evidence type="ECO:0000313" key="11">
    <source>
        <dbReference type="EMBL" id="KOA21343.1"/>
    </source>
</evidence>
<evidence type="ECO:0000256" key="5">
    <source>
        <dbReference type="PIRSR" id="PIRSR615500-1"/>
    </source>
</evidence>
<evidence type="ECO:0000256" key="9">
    <source>
        <dbReference type="SAM" id="SignalP"/>
    </source>
</evidence>
<dbReference type="InterPro" id="IPR050131">
    <property type="entry name" value="Peptidase_S8_subtilisin-like"/>
</dbReference>
<dbReference type="InterPro" id="IPR023828">
    <property type="entry name" value="Peptidase_S8_Ser-AS"/>
</dbReference>
<dbReference type="PROSITE" id="PS50853">
    <property type="entry name" value="FN3"/>
    <property type="match status" value="1"/>
</dbReference>
<dbReference type="Pfam" id="PF22148">
    <property type="entry name" value="Fervidolysin_NPro-like"/>
    <property type="match status" value="1"/>
</dbReference>
<dbReference type="Gene3D" id="3.40.50.200">
    <property type="entry name" value="Peptidase S8/S53 domain"/>
    <property type="match status" value="2"/>
</dbReference>
<evidence type="ECO:0000313" key="12">
    <source>
        <dbReference type="Proteomes" id="UP000037043"/>
    </source>
</evidence>
<dbReference type="STRING" id="36844.SAMN04488501_13010"/>
<feature type="signal peptide" evidence="9">
    <location>
        <begin position="1"/>
        <end position="25"/>
    </location>
</feature>
<dbReference type="Gene3D" id="2.60.40.10">
    <property type="entry name" value="Immunoglobulins"/>
    <property type="match status" value="1"/>
</dbReference>
<dbReference type="PROSITE" id="PS00138">
    <property type="entry name" value="SUBTILASE_SER"/>
    <property type="match status" value="1"/>
</dbReference>
<organism evidence="11 12">
    <name type="scientific">Clostridium homopropionicum DSM 5847</name>
    <dbReference type="NCBI Taxonomy" id="1121318"/>
    <lineage>
        <taxon>Bacteria</taxon>
        <taxon>Bacillati</taxon>
        <taxon>Bacillota</taxon>
        <taxon>Clostridia</taxon>
        <taxon>Eubacteriales</taxon>
        <taxon>Clostridiaceae</taxon>
        <taxon>Clostridium</taxon>
    </lineage>
</organism>
<evidence type="ECO:0000256" key="6">
    <source>
        <dbReference type="PROSITE-ProRule" id="PRU01240"/>
    </source>
</evidence>
<evidence type="ECO:0000256" key="7">
    <source>
        <dbReference type="RuleBase" id="RU003355"/>
    </source>
</evidence>
<evidence type="ECO:0000256" key="4">
    <source>
        <dbReference type="ARBA" id="ARBA00022825"/>
    </source>
</evidence>
<evidence type="ECO:0000256" key="3">
    <source>
        <dbReference type="ARBA" id="ARBA00022801"/>
    </source>
</evidence>
<dbReference type="PRINTS" id="PR00723">
    <property type="entry name" value="SUBTILISIN"/>
</dbReference>
<keyword evidence="12" id="KW-1185">Reference proteome</keyword>
<dbReference type="PATRIC" id="fig|1121318.3.peg.226"/>
<feature type="region of interest" description="Disordered" evidence="8">
    <location>
        <begin position="58"/>
        <end position="126"/>
    </location>
</feature>
<proteinExistence type="inferred from homology"/>
<feature type="compositionally biased region" description="Polar residues" evidence="8">
    <location>
        <begin position="92"/>
        <end position="112"/>
    </location>
</feature>
<evidence type="ECO:0000259" key="10">
    <source>
        <dbReference type="PROSITE" id="PS50853"/>
    </source>
</evidence>
<name>A0A0L6ZEZ1_9CLOT</name>
<dbReference type="Pfam" id="PF00082">
    <property type="entry name" value="Peptidase_S8"/>
    <property type="match status" value="2"/>
</dbReference>
<dbReference type="EMBL" id="LHUR01000007">
    <property type="protein sequence ID" value="KOA21343.1"/>
    <property type="molecule type" value="Genomic_DNA"/>
</dbReference>
<dbReference type="PROSITE" id="PS51892">
    <property type="entry name" value="SUBTILASE"/>
    <property type="match status" value="1"/>
</dbReference>
<dbReference type="RefSeq" id="WP_052219838.1">
    <property type="nucleotide sequence ID" value="NZ_LHUR01000007.1"/>
</dbReference>
<evidence type="ECO:0000256" key="1">
    <source>
        <dbReference type="ARBA" id="ARBA00011073"/>
    </source>
</evidence>
<evidence type="ECO:0000256" key="2">
    <source>
        <dbReference type="ARBA" id="ARBA00022670"/>
    </source>
</evidence>
<gene>
    <name evidence="11" type="ORF">CLHOM_02280</name>
</gene>
<keyword evidence="4 6" id="KW-0720">Serine protease</keyword>
<dbReference type="InterPro" id="IPR015500">
    <property type="entry name" value="Peptidase_S8_subtilisin-rel"/>
</dbReference>
<keyword evidence="2 6" id="KW-0645">Protease</keyword>
<feature type="compositionally biased region" description="Low complexity" evidence="8">
    <location>
        <begin position="59"/>
        <end position="84"/>
    </location>
</feature>
<dbReference type="InterPro" id="IPR034204">
    <property type="entry name" value="PfSUB1-like_cat_dom"/>
</dbReference>
<dbReference type="GO" id="GO:0006508">
    <property type="term" value="P:proteolysis"/>
    <property type="evidence" value="ECO:0007669"/>
    <property type="project" value="UniProtKB-KW"/>
</dbReference>
<feature type="active site" description="Charge relay system" evidence="5 6">
    <location>
        <position position="258"/>
    </location>
</feature>
<dbReference type="PROSITE" id="PS00136">
    <property type="entry name" value="SUBTILASE_ASP"/>
    <property type="match status" value="1"/>
</dbReference>
<feature type="domain" description="Fibronectin type-III" evidence="10">
    <location>
        <begin position="1220"/>
        <end position="1314"/>
    </location>
</feature>
<dbReference type="InterPro" id="IPR023827">
    <property type="entry name" value="Peptidase_S8_Asp-AS"/>
</dbReference>
<dbReference type="CDD" id="cd07473">
    <property type="entry name" value="Peptidases_S8_Subtilisin_like"/>
    <property type="match status" value="1"/>
</dbReference>
<dbReference type="PANTHER" id="PTHR43806">
    <property type="entry name" value="PEPTIDASE S8"/>
    <property type="match status" value="1"/>
</dbReference>
<dbReference type="SUPFAM" id="SSF52743">
    <property type="entry name" value="Subtilisin-like"/>
    <property type="match status" value="1"/>
</dbReference>
<accession>A0A0L6ZEZ1</accession>
<sequence>MKKRRLTILSLSLSALLLIPQNVMAITQSVITTQPSTSSTVKSVAYVENNGKLQYLKQGSSSASSSSNTSVSASSSTTASGSKVTKARKSQLKGTANNSGSIQKPTSTNPKETAQDKIKNAKNKLRPTSVSNQLIIKFKNGTTDTVKNSIYSKNNLKSKKNIKALNTSLVELPKGTTVEQATKFLKANSNVESVQPNYLYYPSDATISSDPRSSELWGLENVGQAINGVSGAPDIDINAPTAWNVTKGDSNLVVGIIDTGVDYKHPDLIDKVWTNPGETPMNGVDDDNNGYIDDVHGWDFYNNDNSVFDINDGDFHGTHVAGTIAASMNDVGVVGVAPNVQIMPLKFIGPDGGDTMAAIEAINYAANMGIKITNNSWGGGGYDPLLKEAIENSNSLFVAAAGNESNNNDMYNSYPASYDSNNILSVAAVENDGTLAGFSNYGPATVDVAAPGVSILSTVPKNYDLGAAIGSSNGTYKTLYQGFGLESIAIPPLAEDYMSKVLNYFGITSGDKILLVQDDEHDAPAVFPNYFAAYKNPLDVLVPTVGFTVDTQTVGYNSAGPDAAVLNQYKLVIWFTGDGFGWSSMPFEGALRAADRTNLSNYLNQGGNLFLASKEAAFDTNSLPFINTYLHANLAYEDEGEGRPTVAGLPNTAFAGSLYPLMPSLYIDYLEPSDPIGQIVLNYPGDPDYSNAYDYYNGTSMATPHVTGVAALLLSKNLTQNPLELKSKIMKSSQFLPSLIGYVGTCGLVRADAALALADFQADDDIPGLPLPQSPVVGTLDETSDLDDVYSFNLDMGEMITFTLTGDPNTDFDLHIYDGMATTVNTAYGLLASSENIGSTESITFTATHPGVYYIDAYAYSGAGDYTLSYEKAGNIVFDDKDPLLAFIGKWTDDLSENHYKGSAKTLNSSGTMILPFTGSKVTWKGFKGPNQGIANVLIDGQNRGAVSLYSITKEFNQELFTADLPYGHHTLEIQWTGRWDKAAKRKTYTAINVDSIEVANINKPMAPQSLTTERFLNAVNIVFFIQDYNAIKFNVYRSENGVDFTKIDSRPVSAPDAHYLDRDLQDKLYYYKITTENPLGIESDFSDVVQDRPIVGNSKFTIDDSSNHITYTGAWTEENKIGAYKDKVHSTTQAGAKASLPFTGYNLGFKFYGGPGMGTVRITSSFGFFWDLDLSQYPDATSIRLYSTPRVEGDTWTIECLSGKVMFDGMDIEDLQTTPPAAPSTLKAAKDDSNVNLTWNDNSEIDVAGYNVYRSETKGAKGTQINTALVGDLKFTDSSVDATKTYYYTISAVNYAKLESGASNEVEILGQAGGGTTVTRVEETDANVKFSTGWTLDSNANNSGASAKYSNVTGSYVEFTFTGTGIKWLYLANQYRGIAKVTIDGVSENVDTYSSTTQYKKVAYTKDNLTYGQHTIKIEVTSTKNPSALGTHLHVDAFEVITTPQPTITRFEETDTNVKFSSGWTLDSNANNSGASAKYSNVTSSYVEFTFTGTGIKWLYLANQYRGLAKVTIDGVSENIDTYSSTTQYKKVAYTKDNLTYGQHTIKIEVTGTKNPSALGTHLHVDAFEVITAPQPTITRFEETDTNVKFSTGWTLDSNANNSGASAKYSNVTGSYVEFTFTGTGIKWLYLANQYRGIAKVTIDGVSENIDTYSSTTQYKKVAYTKDNLTYGQHTIKIEVTGTKNPSALGTHLHVDAFEVIQ</sequence>
<dbReference type="SUPFAM" id="SSF49265">
    <property type="entry name" value="Fibronectin type III"/>
    <property type="match status" value="1"/>
</dbReference>
<dbReference type="PROSITE" id="PS00137">
    <property type="entry name" value="SUBTILASE_HIS"/>
    <property type="match status" value="1"/>
</dbReference>
<comment type="similarity">
    <text evidence="1 6 7">Belongs to the peptidase S8 family.</text>
</comment>
<dbReference type="InterPro" id="IPR013783">
    <property type="entry name" value="Ig-like_fold"/>
</dbReference>
<dbReference type="SUPFAM" id="SSF89260">
    <property type="entry name" value="Collagen-binding domain"/>
    <property type="match status" value="1"/>
</dbReference>